<evidence type="ECO:0000256" key="2">
    <source>
        <dbReference type="SAM" id="Phobius"/>
    </source>
</evidence>
<keyword evidence="2" id="KW-0472">Membrane</keyword>
<keyword evidence="2" id="KW-1133">Transmembrane helix</keyword>
<keyword evidence="4" id="KW-1185">Reference proteome</keyword>
<accession>A0A448X7X5</accession>
<dbReference type="EMBL" id="CAAALY010111812">
    <property type="protein sequence ID" value="VEL30377.1"/>
    <property type="molecule type" value="Genomic_DNA"/>
</dbReference>
<organism evidence="3 4">
    <name type="scientific">Protopolystoma xenopodis</name>
    <dbReference type="NCBI Taxonomy" id="117903"/>
    <lineage>
        <taxon>Eukaryota</taxon>
        <taxon>Metazoa</taxon>
        <taxon>Spiralia</taxon>
        <taxon>Lophotrochozoa</taxon>
        <taxon>Platyhelminthes</taxon>
        <taxon>Monogenea</taxon>
        <taxon>Polyopisthocotylea</taxon>
        <taxon>Polystomatidea</taxon>
        <taxon>Polystomatidae</taxon>
        <taxon>Protopolystoma</taxon>
    </lineage>
</organism>
<comment type="caution">
    <text evidence="3">The sequence shown here is derived from an EMBL/GenBank/DDBJ whole genome shotgun (WGS) entry which is preliminary data.</text>
</comment>
<proteinExistence type="predicted"/>
<dbReference type="Proteomes" id="UP000784294">
    <property type="component" value="Unassembled WGS sequence"/>
</dbReference>
<evidence type="ECO:0000313" key="4">
    <source>
        <dbReference type="Proteomes" id="UP000784294"/>
    </source>
</evidence>
<feature type="compositionally biased region" description="Polar residues" evidence="1">
    <location>
        <begin position="16"/>
        <end position="27"/>
    </location>
</feature>
<feature type="transmembrane region" description="Helical" evidence="2">
    <location>
        <begin position="46"/>
        <end position="64"/>
    </location>
</feature>
<name>A0A448X7X5_9PLAT</name>
<reference evidence="3" key="1">
    <citation type="submission" date="2018-11" db="EMBL/GenBank/DDBJ databases">
        <authorList>
            <consortium name="Pathogen Informatics"/>
        </authorList>
    </citation>
    <scope>NUCLEOTIDE SEQUENCE</scope>
</reference>
<keyword evidence="2" id="KW-0812">Transmembrane</keyword>
<protein>
    <submittedName>
        <fullName evidence="3">Uncharacterized protein</fullName>
    </submittedName>
</protein>
<gene>
    <name evidence="3" type="ORF">PXEA_LOCUS23817</name>
</gene>
<evidence type="ECO:0000313" key="3">
    <source>
        <dbReference type="EMBL" id="VEL30377.1"/>
    </source>
</evidence>
<evidence type="ECO:0000256" key="1">
    <source>
        <dbReference type="SAM" id="MobiDB-lite"/>
    </source>
</evidence>
<feature type="region of interest" description="Disordered" evidence="1">
    <location>
        <begin position="1"/>
        <end position="27"/>
    </location>
</feature>
<dbReference type="AlphaFoldDB" id="A0A448X7X5"/>
<sequence>MERPSSSGGTDLPISPRNTSTRNGTNFPTSLFRSARAMAAPEDTTFALSLSLFLSFSISTITSIRYDRDYAQRVFCMQRFFRWLIGGRTDP</sequence>